<dbReference type="Pfam" id="PF00149">
    <property type="entry name" value="Metallophos"/>
    <property type="match status" value="1"/>
</dbReference>
<dbReference type="Gene3D" id="3.60.21.10">
    <property type="match status" value="1"/>
</dbReference>
<keyword evidence="1" id="KW-0479">Metal-binding</keyword>
<evidence type="ECO:0000256" key="4">
    <source>
        <dbReference type="SAM" id="Phobius"/>
    </source>
</evidence>
<comment type="caution">
    <text evidence="6">The sequence shown here is derived from an EMBL/GenBank/DDBJ whole genome shotgun (WGS) entry which is preliminary data.</text>
</comment>
<feature type="domain" description="Calcineurin-like phosphoesterase" evidence="5">
    <location>
        <begin position="244"/>
        <end position="398"/>
    </location>
</feature>
<dbReference type="Proteomes" id="UP001501231">
    <property type="component" value="Unassembled WGS sequence"/>
</dbReference>
<keyword evidence="4" id="KW-0812">Transmembrane</keyword>
<keyword evidence="7" id="KW-1185">Reference proteome</keyword>
<feature type="region of interest" description="Disordered" evidence="3">
    <location>
        <begin position="374"/>
        <end position="394"/>
    </location>
</feature>
<organism evidence="6 7">
    <name type="scientific">Actinomadura vinacea</name>
    <dbReference type="NCBI Taxonomy" id="115336"/>
    <lineage>
        <taxon>Bacteria</taxon>
        <taxon>Bacillati</taxon>
        <taxon>Actinomycetota</taxon>
        <taxon>Actinomycetes</taxon>
        <taxon>Streptosporangiales</taxon>
        <taxon>Thermomonosporaceae</taxon>
        <taxon>Actinomadura</taxon>
    </lineage>
</organism>
<evidence type="ECO:0000256" key="2">
    <source>
        <dbReference type="ARBA" id="ARBA00022801"/>
    </source>
</evidence>
<accession>A0ABN3IIG0</accession>
<feature type="region of interest" description="Disordered" evidence="3">
    <location>
        <begin position="480"/>
        <end position="528"/>
    </location>
</feature>
<evidence type="ECO:0000313" key="6">
    <source>
        <dbReference type="EMBL" id="GAA2404017.1"/>
    </source>
</evidence>
<dbReference type="InterPro" id="IPR004843">
    <property type="entry name" value="Calcineurin-like_PHP"/>
</dbReference>
<dbReference type="InterPro" id="IPR029052">
    <property type="entry name" value="Metallo-depent_PP-like"/>
</dbReference>
<dbReference type="EMBL" id="BAAARW010000003">
    <property type="protein sequence ID" value="GAA2404017.1"/>
    <property type="molecule type" value="Genomic_DNA"/>
</dbReference>
<dbReference type="InterPro" id="IPR051158">
    <property type="entry name" value="Metallophosphoesterase_sf"/>
</dbReference>
<protein>
    <submittedName>
        <fullName evidence="6">Metallophosphoesterase</fullName>
    </submittedName>
</protein>
<dbReference type="SUPFAM" id="SSF56300">
    <property type="entry name" value="Metallo-dependent phosphatases"/>
    <property type="match status" value="1"/>
</dbReference>
<feature type="transmembrane region" description="Helical" evidence="4">
    <location>
        <begin position="157"/>
        <end position="179"/>
    </location>
</feature>
<dbReference type="CDD" id="cd00838">
    <property type="entry name" value="MPP_superfamily"/>
    <property type="match status" value="1"/>
</dbReference>
<proteinExistence type="predicted"/>
<gene>
    <name evidence="6" type="ORF">GCM10010191_09630</name>
</gene>
<reference evidence="6 7" key="1">
    <citation type="journal article" date="2019" name="Int. J. Syst. Evol. Microbiol.">
        <title>The Global Catalogue of Microorganisms (GCM) 10K type strain sequencing project: providing services to taxonomists for standard genome sequencing and annotation.</title>
        <authorList>
            <consortium name="The Broad Institute Genomics Platform"/>
            <consortium name="The Broad Institute Genome Sequencing Center for Infectious Disease"/>
            <person name="Wu L."/>
            <person name="Ma J."/>
        </authorList>
    </citation>
    <scope>NUCLEOTIDE SEQUENCE [LARGE SCALE GENOMIC DNA]</scope>
    <source>
        <strain evidence="6 7">JCM 3325</strain>
    </source>
</reference>
<feature type="transmembrane region" description="Helical" evidence="4">
    <location>
        <begin position="128"/>
        <end position="151"/>
    </location>
</feature>
<feature type="compositionally biased region" description="Low complexity" evidence="3">
    <location>
        <begin position="510"/>
        <end position="521"/>
    </location>
</feature>
<dbReference type="PANTHER" id="PTHR31302:SF31">
    <property type="entry name" value="PHOSPHODIESTERASE YAEI"/>
    <property type="match status" value="1"/>
</dbReference>
<feature type="transmembrane region" description="Helical" evidence="4">
    <location>
        <begin position="28"/>
        <end position="46"/>
    </location>
</feature>
<evidence type="ECO:0000256" key="1">
    <source>
        <dbReference type="ARBA" id="ARBA00022723"/>
    </source>
</evidence>
<dbReference type="RefSeq" id="WP_344587214.1">
    <property type="nucleotide sequence ID" value="NZ_BAAARW010000003.1"/>
</dbReference>
<sequence>MFVAHLRTALALVRTALSNPRVRRWGGVFAVVIAGLTGGLIGLLLGGRIETPVGPTDVSLLLRPRWGGGTTIQVPPLGALNLDTHWGPIALEARITELRPEPARELIESPNGLNGLTDQISDQLRHGVIVLFLRATALALTLSFLAGLVLFRSWRRALVSLGASVAGMLVLTLLAWLTFNPQAVAEPRYSGLLANAPQVVGDARSIVERFSAYRAQLARLVGNVSKLYAATSSLPTYEPDPSTLRVLHVSDIHLNPAAWSVIRSVSTQFQVNLIVDSGDLTDHGSKPEEKFADDIESLKVPYVFVRGNHDSQSIQRAVDRQKNAVVLDDKLQEVSGLRIYGVGDPRFTPDKTTRDDNLGADQLRARGAQLAQKVRTSGQTPDLVVTHDPNEGEGFSGTTPIVLSGHGHKRATRLLPSGTRLFVQGSTGGAGLRGLEHEQPTPIELSVLYFSRATHRLQGWDDLRLGGLGLSSAQIERHLEPAPDRTIGTPTSPAPTNSPTFPSLPPSQWPTESPPATSSTPSRPPEGD</sequence>
<evidence type="ECO:0000259" key="5">
    <source>
        <dbReference type="Pfam" id="PF00149"/>
    </source>
</evidence>
<keyword evidence="4" id="KW-0472">Membrane</keyword>
<keyword evidence="2" id="KW-0378">Hydrolase</keyword>
<keyword evidence="4" id="KW-1133">Transmembrane helix</keyword>
<evidence type="ECO:0000313" key="7">
    <source>
        <dbReference type="Proteomes" id="UP001501231"/>
    </source>
</evidence>
<feature type="compositionally biased region" description="Low complexity" evidence="3">
    <location>
        <begin position="489"/>
        <end position="501"/>
    </location>
</feature>
<evidence type="ECO:0000256" key="3">
    <source>
        <dbReference type="SAM" id="MobiDB-lite"/>
    </source>
</evidence>
<name>A0ABN3IIG0_9ACTN</name>
<dbReference type="PANTHER" id="PTHR31302">
    <property type="entry name" value="TRANSMEMBRANE PROTEIN WITH METALLOPHOSPHOESTERASE DOMAIN-RELATED"/>
    <property type="match status" value="1"/>
</dbReference>